<name>A0ABT8AS35_9HYPH</name>
<sequence length="81" mass="8443">MTDVGGPEPNTAADERERLLGQIADALNIPVVAFRSRVSWADGASGPSASECAALLAAFSRIADPDRRKACLALVEQFGDG</sequence>
<protein>
    <recommendedName>
        <fullName evidence="3">XRE family transcriptional regulator</fullName>
    </recommendedName>
</protein>
<dbReference type="Proteomes" id="UP001244297">
    <property type="component" value="Unassembled WGS sequence"/>
</dbReference>
<dbReference type="EMBL" id="JAUFPT010000061">
    <property type="protein sequence ID" value="MDN3572658.1"/>
    <property type="molecule type" value="Genomic_DNA"/>
</dbReference>
<reference evidence="2" key="1">
    <citation type="journal article" date="2019" name="Int. J. Syst. Evol. Microbiol.">
        <title>The Global Catalogue of Microorganisms (GCM) 10K type strain sequencing project: providing services to taxonomists for standard genome sequencing and annotation.</title>
        <authorList>
            <consortium name="The Broad Institute Genomics Platform"/>
            <consortium name="The Broad Institute Genome Sequencing Center for Infectious Disease"/>
            <person name="Wu L."/>
            <person name="Ma J."/>
        </authorList>
    </citation>
    <scope>NUCLEOTIDE SEQUENCE [LARGE SCALE GENOMIC DNA]</scope>
    <source>
        <strain evidence="2">CECT 7806</strain>
    </source>
</reference>
<keyword evidence="2" id="KW-1185">Reference proteome</keyword>
<evidence type="ECO:0008006" key="3">
    <source>
        <dbReference type="Google" id="ProtNLM"/>
    </source>
</evidence>
<evidence type="ECO:0000313" key="1">
    <source>
        <dbReference type="EMBL" id="MDN3572658.1"/>
    </source>
</evidence>
<organism evidence="1 2">
    <name type="scientific">Methylobacterium longum</name>
    <dbReference type="NCBI Taxonomy" id="767694"/>
    <lineage>
        <taxon>Bacteria</taxon>
        <taxon>Pseudomonadati</taxon>
        <taxon>Pseudomonadota</taxon>
        <taxon>Alphaproteobacteria</taxon>
        <taxon>Hyphomicrobiales</taxon>
        <taxon>Methylobacteriaceae</taxon>
        <taxon>Methylobacterium</taxon>
    </lineage>
</organism>
<proteinExistence type="predicted"/>
<accession>A0ABT8AS35</accession>
<dbReference type="RefSeq" id="WP_238289984.1">
    <property type="nucleotide sequence ID" value="NZ_BPQS01000019.1"/>
</dbReference>
<comment type="caution">
    <text evidence="1">The sequence shown here is derived from an EMBL/GenBank/DDBJ whole genome shotgun (WGS) entry which is preliminary data.</text>
</comment>
<gene>
    <name evidence="1" type="ORF">QWZ18_18750</name>
</gene>
<evidence type="ECO:0000313" key="2">
    <source>
        <dbReference type="Proteomes" id="UP001244297"/>
    </source>
</evidence>